<name>A0A2Z3YRJ1_9CORY</name>
<dbReference type="EMBL" id="CP024988">
    <property type="protein sequence ID" value="AWT25730.1"/>
    <property type="molecule type" value="Genomic_DNA"/>
</dbReference>
<organism evidence="1 2">
    <name type="scientific">Corynebacterium provencense</name>
    <dbReference type="NCBI Taxonomy" id="1737425"/>
    <lineage>
        <taxon>Bacteria</taxon>
        <taxon>Bacillati</taxon>
        <taxon>Actinomycetota</taxon>
        <taxon>Actinomycetes</taxon>
        <taxon>Mycobacteriales</taxon>
        <taxon>Corynebacteriaceae</taxon>
        <taxon>Corynebacterium</taxon>
    </lineage>
</organism>
<dbReference type="STRING" id="1737425.GCA_900049755_00364"/>
<dbReference type="RefSeq" id="WP_110481191.1">
    <property type="nucleotide sequence ID" value="NZ_CP024988.1"/>
</dbReference>
<keyword evidence="2" id="KW-1185">Reference proteome</keyword>
<reference evidence="2" key="1">
    <citation type="submission" date="2017-11" db="EMBL/GenBank/DDBJ databases">
        <title>Otitis media/interna in a cat caused by the recently described species Corynebacterium provencense.</title>
        <authorList>
            <person name="Kittl S."/>
            <person name="Brodard I."/>
            <person name="Rychener L."/>
            <person name="Jores J."/>
            <person name="Roosje P."/>
            <person name="Gobeli Brawand S."/>
        </authorList>
    </citation>
    <scope>NUCLEOTIDE SEQUENCE [LARGE SCALE GENOMIC DNA]</scope>
    <source>
        <strain evidence="2">17KM38</strain>
    </source>
</reference>
<dbReference type="NCBIfam" id="TIGR03847">
    <property type="entry name" value="conserved hypothetical protein"/>
    <property type="match status" value="1"/>
</dbReference>
<sequence length="189" mass="20739">MSTITHGFDWPDRFVVGTVGLPGDRTFYLQARDRDRTVSVSLEKQQSAALAEGVSELLAKLRQLEGNPVSVPDETPDLLVDDDPLDLPLDEEFRVGVLTLGWDPGTSQVVIEAAPAPEVEVEDLDDLRDIGSLSDIEPEQLLVVRIPVGAARAFVDRTFAVVRAGRPECPICHEPMDDPETHVCDLSDR</sequence>
<evidence type="ECO:0000313" key="1">
    <source>
        <dbReference type="EMBL" id="AWT25730.1"/>
    </source>
</evidence>
<dbReference type="Proteomes" id="UP000247696">
    <property type="component" value="Chromosome"/>
</dbReference>
<dbReference type="Pfam" id="PF11290">
    <property type="entry name" value="DUF3090"/>
    <property type="match status" value="1"/>
</dbReference>
<protein>
    <recommendedName>
        <fullName evidence="3">DUF3090 domain-containing protein</fullName>
    </recommendedName>
</protein>
<dbReference type="KEGG" id="cpre:Csp1_09240"/>
<gene>
    <name evidence="1" type="ORF">Csp1_09240</name>
</gene>
<dbReference type="OrthoDB" id="156387at2"/>
<dbReference type="InterPro" id="IPR021441">
    <property type="entry name" value="DUF3090"/>
</dbReference>
<dbReference type="AlphaFoldDB" id="A0A2Z3YRJ1"/>
<evidence type="ECO:0008006" key="3">
    <source>
        <dbReference type="Google" id="ProtNLM"/>
    </source>
</evidence>
<proteinExistence type="predicted"/>
<evidence type="ECO:0000313" key="2">
    <source>
        <dbReference type="Proteomes" id="UP000247696"/>
    </source>
</evidence>
<accession>A0A2Z3YRJ1</accession>